<evidence type="ECO:0000256" key="1">
    <source>
        <dbReference type="SAM" id="MobiDB-lite"/>
    </source>
</evidence>
<dbReference type="EMBL" id="ASPP01003043">
    <property type="protein sequence ID" value="ETO33908.1"/>
    <property type="molecule type" value="Genomic_DNA"/>
</dbReference>
<sequence length="244" mass="27179">MTFDEVIDNFEFQKKFEQVMQLKEMPNIQTHVTDFYELKATNEAIAQLDNVFDPDGEIITFDENEDNKYVKIDSIALPNDEVGGAAVENSRLRGASDSIHTDSGEDQGNRPHEMQKSEANVFRMGTIDSTKEDSYFNQGEVEVWIDDDINADDDDDDDDDDENLPYHLREQHAKHSTSQPLSLLARLSHAASGIRLTNLGVPREKQISNPLTPSATANSIAFGAPLTPLHYPTSPFGVPVASPK</sequence>
<keyword evidence="3" id="KW-1185">Reference proteome</keyword>
<dbReference type="Proteomes" id="UP000023152">
    <property type="component" value="Unassembled WGS sequence"/>
</dbReference>
<evidence type="ECO:0000313" key="2">
    <source>
        <dbReference type="EMBL" id="ETO33908.1"/>
    </source>
</evidence>
<feature type="non-terminal residue" evidence="2">
    <location>
        <position position="244"/>
    </location>
</feature>
<accession>X6P730</accession>
<proteinExistence type="predicted"/>
<gene>
    <name evidence="2" type="ORF">RFI_03188</name>
</gene>
<name>X6P730_RETFI</name>
<organism evidence="2 3">
    <name type="scientific">Reticulomyxa filosa</name>
    <dbReference type="NCBI Taxonomy" id="46433"/>
    <lineage>
        <taxon>Eukaryota</taxon>
        <taxon>Sar</taxon>
        <taxon>Rhizaria</taxon>
        <taxon>Retaria</taxon>
        <taxon>Foraminifera</taxon>
        <taxon>Monothalamids</taxon>
        <taxon>Reticulomyxidae</taxon>
        <taxon>Reticulomyxa</taxon>
    </lineage>
</organism>
<feature type="region of interest" description="Disordered" evidence="1">
    <location>
        <begin position="91"/>
        <end position="118"/>
    </location>
</feature>
<evidence type="ECO:0000313" key="3">
    <source>
        <dbReference type="Proteomes" id="UP000023152"/>
    </source>
</evidence>
<comment type="caution">
    <text evidence="2">The sequence shown here is derived from an EMBL/GenBank/DDBJ whole genome shotgun (WGS) entry which is preliminary data.</text>
</comment>
<dbReference type="AlphaFoldDB" id="X6P730"/>
<feature type="compositionally biased region" description="Basic and acidic residues" evidence="1">
    <location>
        <begin position="99"/>
        <end position="116"/>
    </location>
</feature>
<reference evidence="2 3" key="1">
    <citation type="journal article" date="2013" name="Curr. Biol.">
        <title>The Genome of the Foraminiferan Reticulomyxa filosa.</title>
        <authorList>
            <person name="Glockner G."/>
            <person name="Hulsmann N."/>
            <person name="Schleicher M."/>
            <person name="Noegel A.A."/>
            <person name="Eichinger L."/>
            <person name="Gallinger C."/>
            <person name="Pawlowski J."/>
            <person name="Sierra R."/>
            <person name="Euteneuer U."/>
            <person name="Pillet L."/>
            <person name="Moustafa A."/>
            <person name="Platzer M."/>
            <person name="Groth M."/>
            <person name="Szafranski K."/>
            <person name="Schliwa M."/>
        </authorList>
    </citation>
    <scope>NUCLEOTIDE SEQUENCE [LARGE SCALE GENOMIC DNA]</scope>
</reference>
<protein>
    <submittedName>
        <fullName evidence="2">Uncharacterized protein</fullName>
    </submittedName>
</protein>